<reference evidence="1" key="1">
    <citation type="submission" date="2021-06" db="EMBL/GenBank/DDBJ databases">
        <authorList>
            <person name="Kallberg Y."/>
            <person name="Tangrot J."/>
            <person name="Rosling A."/>
        </authorList>
    </citation>
    <scope>NUCLEOTIDE SEQUENCE</scope>
    <source>
        <strain evidence="1">AU212A</strain>
    </source>
</reference>
<evidence type="ECO:0000313" key="1">
    <source>
        <dbReference type="EMBL" id="CAG8628214.1"/>
    </source>
</evidence>
<feature type="non-terminal residue" evidence="1">
    <location>
        <position position="1"/>
    </location>
</feature>
<dbReference type="EMBL" id="CAJVPM010019100">
    <property type="protein sequence ID" value="CAG8628214.1"/>
    <property type="molecule type" value="Genomic_DNA"/>
</dbReference>
<organism evidence="1 2">
    <name type="scientific">Scutellospora calospora</name>
    <dbReference type="NCBI Taxonomy" id="85575"/>
    <lineage>
        <taxon>Eukaryota</taxon>
        <taxon>Fungi</taxon>
        <taxon>Fungi incertae sedis</taxon>
        <taxon>Mucoromycota</taxon>
        <taxon>Glomeromycotina</taxon>
        <taxon>Glomeromycetes</taxon>
        <taxon>Diversisporales</taxon>
        <taxon>Gigasporaceae</taxon>
        <taxon>Scutellospora</taxon>
    </lineage>
</organism>
<accession>A0ACA9N6Y4</accession>
<gene>
    <name evidence="1" type="ORF">SCALOS_LOCUS7879</name>
</gene>
<protein>
    <submittedName>
        <fullName evidence="1">4399_t:CDS:1</fullName>
    </submittedName>
</protein>
<sequence length="73" mass="8394">TNSYYAFNSPIKSSVICVYNLNSQLKKKISKKDFDCLSEKLSIPVNDSNSLYVKDYIDNILTWYTDQNTALLC</sequence>
<keyword evidence="2" id="KW-1185">Reference proteome</keyword>
<comment type="caution">
    <text evidence="1">The sequence shown here is derived from an EMBL/GenBank/DDBJ whole genome shotgun (WGS) entry which is preliminary data.</text>
</comment>
<name>A0ACA9N6Y4_9GLOM</name>
<dbReference type="Proteomes" id="UP000789860">
    <property type="component" value="Unassembled WGS sequence"/>
</dbReference>
<feature type="non-terminal residue" evidence="1">
    <location>
        <position position="73"/>
    </location>
</feature>
<evidence type="ECO:0000313" key="2">
    <source>
        <dbReference type="Proteomes" id="UP000789860"/>
    </source>
</evidence>
<proteinExistence type="predicted"/>